<dbReference type="GO" id="GO:0015616">
    <property type="term" value="F:DNA translocase activity"/>
    <property type="evidence" value="ECO:0007669"/>
    <property type="project" value="TreeGrafter"/>
</dbReference>
<dbReference type="InParanoid" id="A0A2P6NWD5"/>
<feature type="compositionally biased region" description="Acidic residues" evidence="5">
    <location>
        <begin position="917"/>
        <end position="930"/>
    </location>
</feature>
<dbReference type="AlphaFoldDB" id="A0A2P6NWD5"/>
<evidence type="ECO:0000256" key="3">
    <source>
        <dbReference type="ARBA" id="ARBA00022806"/>
    </source>
</evidence>
<keyword evidence="9" id="KW-1185">Reference proteome</keyword>
<dbReference type="OrthoDB" id="413460at2759"/>
<dbReference type="CDD" id="cd18793">
    <property type="entry name" value="SF2_C_SNF"/>
    <property type="match status" value="1"/>
</dbReference>
<dbReference type="GO" id="GO:0005524">
    <property type="term" value="F:ATP binding"/>
    <property type="evidence" value="ECO:0007669"/>
    <property type="project" value="UniProtKB-KW"/>
</dbReference>
<feature type="compositionally biased region" description="Acidic residues" evidence="5">
    <location>
        <begin position="842"/>
        <end position="852"/>
    </location>
</feature>
<dbReference type="Gene3D" id="1.20.120.850">
    <property type="entry name" value="SWI2/SNF2 ATPases, N-terminal domain"/>
    <property type="match status" value="1"/>
</dbReference>
<dbReference type="InterPro" id="IPR038718">
    <property type="entry name" value="SNF2-like_sf"/>
</dbReference>
<dbReference type="InterPro" id="IPR050496">
    <property type="entry name" value="SNF2_RAD54_helicase_repair"/>
</dbReference>
<dbReference type="EMBL" id="MDYQ01000012">
    <property type="protein sequence ID" value="PRP88270.1"/>
    <property type="molecule type" value="Genomic_DNA"/>
</dbReference>
<sequence length="930" mass="104224">MKKRSAPSILFQVQKERKTDEEEEDVPVKKAKGKKEETKVNHLMQWSLKPVEDAKEEHVEEEESEEGDPTRPGKNAVMTESSRPMFWAVNIRLANSTRIDGLIKVTFADLTLFDESGKQIGFTVITREEGDEGEHLVKIKRKYIYLQERYSLPIGNKNVTIIGPVSEEEFKTGTFFMQDFKQRLKEKEKEAKPKPVCLFAAARRPPTGKFITPFKGTKNPAERRLAKPLHSPNAPGALILFNPKDIFSENKIAVVVDPILTATLRPHQREGIQFLFDTVCMGVYDPITKKKYNGCILADEMGLGKSIQAISLIWTALKQGPTGEPTARKAVIVCPSSLVGNWCKEIAKWLGDRLKPMGMGESSKRSLGKLSQFQFGEYDVLVISYDQMKIYAKDLEKVHNIDMVICDEGHRLKNAQIKTSQAVKKMSTVRRVILSGTPIQNDLMELYAMVDYVNPGILGTEKQFKKLFEEPILASREKEASDEEKEIGRARSAELTLKTEKFILRRTAVTNAKYLPPKIDYLIFCGLTQVQKDMYNKLCKVYSEKIGERIEALPLLTTLKKLCNTPELLHIMMTKKEDRESPVADLFPPAYNDGEFSTEYAGKLLFTDKLLNNIRTKKKGDKIVIVSNYTETLAVLARLCKLRGYGYFQLDGSTAVNKRQKLVDDFNQVSAPQFVFLLSSKAGGCGLNLVGANHLMLFDPDWNPANDEQAMARVWRPGQQKKVFLYRTLCTGTLEEKVYQRQVTKLALSKSVVKGSLDGDYVQEDPSFTAAELRDIFRYREETISDTHDLLNCRCSSGALKIPPHKRKILTDAATGICSFVMYKETDTAAALLVQDTKEETPEISENGEDSGDSSNGPEEKEVPAQISGEISEEESGSSPSPPPKRRNLAGNAKKKGGNRRGPPVEAYDSGSGLDDGGPDAESEDEDFSE</sequence>
<feature type="compositionally biased region" description="Basic residues" evidence="5">
    <location>
        <begin position="884"/>
        <end position="899"/>
    </location>
</feature>
<dbReference type="FunFam" id="3.40.50.10810:FF:000020">
    <property type="entry name" value="DNA repair and recombination protein RAD54B"/>
    <property type="match status" value="1"/>
</dbReference>
<evidence type="ECO:0000259" key="6">
    <source>
        <dbReference type="PROSITE" id="PS51192"/>
    </source>
</evidence>
<evidence type="ECO:0000256" key="2">
    <source>
        <dbReference type="ARBA" id="ARBA00022801"/>
    </source>
</evidence>
<dbReference type="Gene3D" id="3.40.50.300">
    <property type="entry name" value="P-loop containing nucleotide triphosphate hydrolases"/>
    <property type="match status" value="1"/>
</dbReference>
<gene>
    <name evidence="8" type="ORF">PROFUN_03379</name>
</gene>
<dbReference type="Gene3D" id="3.40.50.10810">
    <property type="entry name" value="Tandem AAA-ATPase domain"/>
    <property type="match status" value="1"/>
</dbReference>
<dbReference type="PROSITE" id="PS51192">
    <property type="entry name" value="HELICASE_ATP_BIND_1"/>
    <property type="match status" value="1"/>
</dbReference>
<dbReference type="STRING" id="1890364.A0A2P6NWD5"/>
<dbReference type="GO" id="GO:0005634">
    <property type="term" value="C:nucleus"/>
    <property type="evidence" value="ECO:0007669"/>
    <property type="project" value="TreeGrafter"/>
</dbReference>
<dbReference type="GO" id="GO:0007131">
    <property type="term" value="P:reciprocal meiotic recombination"/>
    <property type="evidence" value="ECO:0007669"/>
    <property type="project" value="TreeGrafter"/>
</dbReference>
<evidence type="ECO:0000256" key="5">
    <source>
        <dbReference type="SAM" id="MobiDB-lite"/>
    </source>
</evidence>
<dbReference type="PANTHER" id="PTHR45629:SF7">
    <property type="entry name" value="DNA EXCISION REPAIR PROTEIN ERCC-6-RELATED"/>
    <property type="match status" value="1"/>
</dbReference>
<reference evidence="8 9" key="1">
    <citation type="journal article" date="2018" name="Genome Biol. Evol.">
        <title>Multiple Roots of Fruiting Body Formation in Amoebozoa.</title>
        <authorList>
            <person name="Hillmann F."/>
            <person name="Forbes G."/>
            <person name="Novohradska S."/>
            <person name="Ferling I."/>
            <person name="Riege K."/>
            <person name="Groth M."/>
            <person name="Westermann M."/>
            <person name="Marz M."/>
            <person name="Spaller T."/>
            <person name="Winckler T."/>
            <person name="Schaap P."/>
            <person name="Glockner G."/>
        </authorList>
    </citation>
    <scope>NUCLEOTIDE SEQUENCE [LARGE SCALE GENOMIC DNA]</scope>
    <source>
        <strain evidence="8 9">Jena</strain>
    </source>
</reference>
<accession>A0A2P6NWD5</accession>
<evidence type="ECO:0008006" key="10">
    <source>
        <dbReference type="Google" id="ProtNLM"/>
    </source>
</evidence>
<dbReference type="CDD" id="cd18004">
    <property type="entry name" value="DEXHc_RAD54"/>
    <property type="match status" value="1"/>
</dbReference>
<dbReference type="GO" id="GO:0004386">
    <property type="term" value="F:helicase activity"/>
    <property type="evidence" value="ECO:0007669"/>
    <property type="project" value="UniProtKB-KW"/>
</dbReference>
<evidence type="ECO:0000313" key="9">
    <source>
        <dbReference type="Proteomes" id="UP000241769"/>
    </source>
</evidence>
<proteinExistence type="predicted"/>
<dbReference type="SMART" id="SM00487">
    <property type="entry name" value="DEXDc"/>
    <property type="match status" value="1"/>
</dbReference>
<keyword evidence="4" id="KW-0067">ATP-binding</keyword>
<dbReference type="PROSITE" id="PS51194">
    <property type="entry name" value="HELICASE_CTER"/>
    <property type="match status" value="1"/>
</dbReference>
<dbReference type="GO" id="GO:0016787">
    <property type="term" value="F:hydrolase activity"/>
    <property type="evidence" value="ECO:0007669"/>
    <property type="project" value="UniProtKB-KW"/>
</dbReference>
<dbReference type="Pfam" id="PF00271">
    <property type="entry name" value="Helicase_C"/>
    <property type="match status" value="1"/>
</dbReference>
<dbReference type="InterPro" id="IPR027417">
    <property type="entry name" value="P-loop_NTPase"/>
</dbReference>
<feature type="domain" description="Helicase ATP-binding" evidence="6">
    <location>
        <begin position="286"/>
        <end position="456"/>
    </location>
</feature>
<comment type="caution">
    <text evidence="8">The sequence shown here is derived from an EMBL/GenBank/DDBJ whole genome shotgun (WGS) entry which is preliminary data.</text>
</comment>
<dbReference type="InterPro" id="IPR014001">
    <property type="entry name" value="Helicase_ATP-bd"/>
</dbReference>
<dbReference type="FunCoup" id="A0A2P6NWD5">
    <property type="interactions" value="467"/>
</dbReference>
<organism evidence="8 9">
    <name type="scientific">Planoprotostelium fungivorum</name>
    <dbReference type="NCBI Taxonomy" id="1890364"/>
    <lineage>
        <taxon>Eukaryota</taxon>
        <taxon>Amoebozoa</taxon>
        <taxon>Evosea</taxon>
        <taxon>Variosea</taxon>
        <taxon>Cavosteliida</taxon>
        <taxon>Cavosteliaceae</taxon>
        <taxon>Planoprotostelium</taxon>
    </lineage>
</organism>
<dbReference type="SMART" id="SM00490">
    <property type="entry name" value="HELICc"/>
    <property type="match status" value="1"/>
</dbReference>
<dbReference type="InterPro" id="IPR001650">
    <property type="entry name" value="Helicase_C-like"/>
</dbReference>
<dbReference type="InterPro" id="IPR049730">
    <property type="entry name" value="SNF2/RAD54-like_C"/>
</dbReference>
<evidence type="ECO:0000256" key="1">
    <source>
        <dbReference type="ARBA" id="ARBA00022741"/>
    </source>
</evidence>
<dbReference type="FunFam" id="3.40.50.300:FF:000332">
    <property type="entry name" value="DNA repair and recombination protein RAD54-like"/>
    <property type="match status" value="1"/>
</dbReference>
<dbReference type="SUPFAM" id="SSF52540">
    <property type="entry name" value="P-loop containing nucleoside triphosphate hydrolases"/>
    <property type="match status" value="2"/>
</dbReference>
<dbReference type="Pfam" id="PF00176">
    <property type="entry name" value="SNF2-rel_dom"/>
    <property type="match status" value="1"/>
</dbReference>
<dbReference type="InterPro" id="IPR000330">
    <property type="entry name" value="SNF2_N"/>
</dbReference>
<keyword evidence="1" id="KW-0547">Nucleotide-binding</keyword>
<evidence type="ECO:0000256" key="4">
    <source>
        <dbReference type="ARBA" id="ARBA00022840"/>
    </source>
</evidence>
<evidence type="ECO:0000313" key="8">
    <source>
        <dbReference type="EMBL" id="PRP88270.1"/>
    </source>
</evidence>
<dbReference type="GO" id="GO:0045003">
    <property type="term" value="P:double-strand break repair via synthesis-dependent strand annealing"/>
    <property type="evidence" value="ECO:0007669"/>
    <property type="project" value="TreeGrafter"/>
</dbReference>
<keyword evidence="3" id="KW-0347">Helicase</keyword>
<keyword evidence="2" id="KW-0378">Hydrolase</keyword>
<dbReference type="PANTHER" id="PTHR45629">
    <property type="entry name" value="SNF2/RAD54 FAMILY MEMBER"/>
    <property type="match status" value="1"/>
</dbReference>
<evidence type="ECO:0000259" key="7">
    <source>
        <dbReference type="PROSITE" id="PS51194"/>
    </source>
</evidence>
<feature type="domain" description="Helicase C-terminal" evidence="7">
    <location>
        <begin position="606"/>
        <end position="768"/>
    </location>
</feature>
<protein>
    <recommendedName>
        <fullName evidence="10">DNA repair and recombination protein RAD54</fullName>
    </recommendedName>
</protein>
<dbReference type="Proteomes" id="UP000241769">
    <property type="component" value="Unassembled WGS sequence"/>
</dbReference>
<feature type="region of interest" description="Disordered" evidence="5">
    <location>
        <begin position="839"/>
        <end position="930"/>
    </location>
</feature>
<feature type="region of interest" description="Disordered" evidence="5">
    <location>
        <begin position="1"/>
        <end position="79"/>
    </location>
</feature>
<name>A0A2P6NWD5_9EUKA</name>